<organism evidence="1 2">
    <name type="scientific">Acipenser oxyrinchus oxyrinchus</name>
    <dbReference type="NCBI Taxonomy" id="40147"/>
    <lineage>
        <taxon>Eukaryota</taxon>
        <taxon>Metazoa</taxon>
        <taxon>Chordata</taxon>
        <taxon>Craniata</taxon>
        <taxon>Vertebrata</taxon>
        <taxon>Euteleostomi</taxon>
        <taxon>Actinopterygii</taxon>
        <taxon>Chondrostei</taxon>
        <taxon>Acipenseriformes</taxon>
        <taxon>Acipenseridae</taxon>
        <taxon>Acipenser</taxon>
    </lineage>
</organism>
<dbReference type="PANTHER" id="PTHR34488">
    <property type="entry name" value="SI:CH211-245H14.1-RELATED"/>
    <property type="match status" value="1"/>
</dbReference>
<evidence type="ECO:0000313" key="2">
    <source>
        <dbReference type="Proteomes" id="UP001230051"/>
    </source>
</evidence>
<dbReference type="Proteomes" id="UP001230051">
    <property type="component" value="Unassembled WGS sequence"/>
</dbReference>
<dbReference type="EMBL" id="JAGXEW010000006">
    <property type="protein sequence ID" value="KAK1170301.1"/>
    <property type="molecule type" value="Genomic_DNA"/>
</dbReference>
<protein>
    <submittedName>
        <fullName evidence="1">Uncharacterized protein</fullName>
    </submittedName>
</protein>
<proteinExistence type="predicted"/>
<accession>A0AAD8G9T1</accession>
<dbReference type="Gene3D" id="1.10.150.50">
    <property type="entry name" value="Transcription Factor, Ets-1"/>
    <property type="match status" value="1"/>
</dbReference>
<gene>
    <name evidence="1" type="ORF">AOXY_G7115</name>
</gene>
<keyword evidence="2" id="KW-1185">Reference proteome</keyword>
<comment type="caution">
    <text evidence="1">The sequence shown here is derived from an EMBL/GenBank/DDBJ whole genome shotgun (WGS) entry which is preliminary data.</text>
</comment>
<dbReference type="InterPro" id="IPR013761">
    <property type="entry name" value="SAM/pointed_sf"/>
</dbReference>
<sequence>MPSRSGQGHPNQSAYNHSFPMSIFSWYKSESVSTQGVVPSAGSTASVSPIKSSGLEFFYKFIADEVTQEAAKVFESANIDEAQFLTLTREDVNELMPGLPNFQTRKKIMNLIMEKNVKSSGSNICVHPGKVQQLLHGNKDLRKDPLASGSAVKNIYQNLTDMEVDFQKCLGALQQQIQVVAELYHQTKREENHDLKQDKCSQTDFPTNIPDEHKNYEGFPAQPNHPPMQVLKIETLVTGKTFGAEITFLDKLSQNLRSMGIALQKQASDYNSDKVLLLFCPIISRIGTDIDAVIQNISPYKKVILVVMHHSRKKVSSESSRLVNKSNVLETVDCLYYETDGLYNCDANAQAITSVVSALLRYQKTM</sequence>
<dbReference type="PANTHER" id="PTHR34488:SF1">
    <property type="entry name" value="SI:CH211-245H14.1-RELATED"/>
    <property type="match status" value="1"/>
</dbReference>
<name>A0AAD8G9T1_ACIOX</name>
<reference evidence="1" key="1">
    <citation type="submission" date="2022-02" db="EMBL/GenBank/DDBJ databases">
        <title>Atlantic sturgeon de novo genome assembly.</title>
        <authorList>
            <person name="Stock M."/>
            <person name="Klopp C."/>
            <person name="Guiguen Y."/>
            <person name="Cabau C."/>
            <person name="Parinello H."/>
            <person name="Santidrian Yebra-Pimentel E."/>
            <person name="Kuhl H."/>
            <person name="Dirks R.P."/>
            <person name="Guessner J."/>
            <person name="Wuertz S."/>
            <person name="Du K."/>
            <person name="Schartl M."/>
        </authorList>
    </citation>
    <scope>NUCLEOTIDE SEQUENCE</scope>
    <source>
        <strain evidence="1">STURGEONOMICS-FGT-2020</strain>
        <tissue evidence="1">Whole blood</tissue>
    </source>
</reference>
<evidence type="ECO:0000313" key="1">
    <source>
        <dbReference type="EMBL" id="KAK1170301.1"/>
    </source>
</evidence>
<dbReference type="AlphaFoldDB" id="A0AAD8G9T1"/>